<dbReference type="AlphaFoldDB" id="H3B6J1"/>
<dbReference type="GO" id="GO:0034632">
    <property type="term" value="F:retinol transmembrane transporter activity"/>
    <property type="evidence" value="ECO:0007669"/>
    <property type="project" value="InterPro"/>
</dbReference>
<dbReference type="OMA" id="RFIYMLV"/>
<dbReference type="Ensembl" id="ENSLACT00000017641.1">
    <property type="protein sequence ID" value="ENSLACP00000017512.1"/>
    <property type="gene ID" value="ENSLACG00000015423.1"/>
</dbReference>
<evidence type="ECO:0000256" key="5">
    <source>
        <dbReference type="ARBA" id="ARBA00022989"/>
    </source>
</evidence>
<protein>
    <submittedName>
        <fullName evidence="9">STRA6-like</fullName>
    </submittedName>
</protein>
<dbReference type="eggNOG" id="KOG1105">
    <property type="taxonomic scope" value="Eukaryota"/>
</dbReference>
<dbReference type="EMBL" id="AFYH01093016">
    <property type="status" value="NOT_ANNOTATED_CDS"/>
    <property type="molecule type" value="Genomic_DNA"/>
</dbReference>
<feature type="transmembrane region" description="Helical" evidence="8">
    <location>
        <begin position="424"/>
        <end position="450"/>
    </location>
</feature>
<keyword evidence="4 8" id="KW-0812">Transmembrane</keyword>
<dbReference type="EMBL" id="AFYH01093017">
    <property type="status" value="NOT_ANNOTATED_CDS"/>
    <property type="molecule type" value="Genomic_DNA"/>
</dbReference>
<accession>H3B6J1</accession>
<dbReference type="Proteomes" id="UP000008672">
    <property type="component" value="Unassembled WGS sequence"/>
</dbReference>
<dbReference type="EMBL" id="AFYH01093020">
    <property type="status" value="NOT_ANNOTATED_CDS"/>
    <property type="molecule type" value="Genomic_DNA"/>
</dbReference>
<dbReference type="HOGENOM" id="CLU_030548_0_0_1"/>
<evidence type="ECO:0000256" key="4">
    <source>
        <dbReference type="ARBA" id="ARBA00022692"/>
    </source>
</evidence>
<proteinExistence type="predicted"/>
<evidence type="ECO:0000256" key="8">
    <source>
        <dbReference type="SAM" id="Phobius"/>
    </source>
</evidence>
<reference evidence="10" key="1">
    <citation type="submission" date="2011-08" db="EMBL/GenBank/DDBJ databases">
        <title>The draft genome of Latimeria chalumnae.</title>
        <authorList>
            <person name="Di Palma F."/>
            <person name="Alfoldi J."/>
            <person name="Johnson J."/>
            <person name="Berlin A."/>
            <person name="Gnerre S."/>
            <person name="Jaffe D."/>
            <person name="MacCallum I."/>
            <person name="Young S."/>
            <person name="Walker B.J."/>
            <person name="Lander E."/>
            <person name="Lindblad-Toh K."/>
        </authorList>
    </citation>
    <scope>NUCLEOTIDE SEQUENCE [LARGE SCALE GENOMIC DNA]</scope>
    <source>
        <strain evidence="10">Wild caught</strain>
    </source>
</reference>
<evidence type="ECO:0000313" key="10">
    <source>
        <dbReference type="Proteomes" id="UP000008672"/>
    </source>
</evidence>
<dbReference type="GO" id="GO:0071939">
    <property type="term" value="P:vitamin A import into cell"/>
    <property type="evidence" value="ECO:0007669"/>
    <property type="project" value="TreeGrafter"/>
</dbReference>
<keyword evidence="6 8" id="KW-0472">Membrane</keyword>
<dbReference type="PANTHER" id="PTHR21444">
    <property type="entry name" value="COILED-COIL DOMAIN-CONTAINING PROTEIN 180"/>
    <property type="match status" value="1"/>
</dbReference>
<dbReference type="PANTHER" id="PTHR21444:SF17">
    <property type="entry name" value="STIMULATED BY RETINOIC ACID GENE 6 PROTEIN-LIKE"/>
    <property type="match status" value="1"/>
</dbReference>
<dbReference type="GO" id="GO:0038023">
    <property type="term" value="F:signaling receptor activity"/>
    <property type="evidence" value="ECO:0007669"/>
    <property type="project" value="InterPro"/>
</dbReference>
<comment type="subcellular location">
    <subcellularLocation>
        <location evidence="1">Cell membrane</location>
        <topology evidence="1">Multi-pass membrane protein</topology>
    </subcellularLocation>
</comment>
<keyword evidence="2" id="KW-0813">Transport</keyword>
<dbReference type="InterPro" id="IPR026612">
    <property type="entry name" value="STRA6-like"/>
</dbReference>
<gene>
    <name evidence="9" type="primary">STRA6L</name>
</gene>
<evidence type="ECO:0000256" key="1">
    <source>
        <dbReference type="ARBA" id="ARBA00004651"/>
    </source>
</evidence>
<evidence type="ECO:0000313" key="9">
    <source>
        <dbReference type="Ensembl" id="ENSLACP00000017512.1"/>
    </source>
</evidence>
<dbReference type="STRING" id="7897.ENSLACP00000017512"/>
<reference evidence="9" key="3">
    <citation type="submission" date="2025-09" db="UniProtKB">
        <authorList>
            <consortium name="Ensembl"/>
        </authorList>
    </citation>
    <scope>IDENTIFICATION</scope>
</reference>
<keyword evidence="3" id="KW-1003">Cell membrane</keyword>
<keyword evidence="5 8" id="KW-1133">Transmembrane helix</keyword>
<keyword evidence="7" id="KW-0675">Receptor</keyword>
<feature type="transmembrane region" description="Helical" evidence="8">
    <location>
        <begin position="387"/>
        <end position="412"/>
    </location>
</feature>
<feature type="transmembrane region" description="Helical" evidence="8">
    <location>
        <begin position="76"/>
        <end position="93"/>
    </location>
</feature>
<dbReference type="InParanoid" id="H3B6J1"/>
<name>H3B6J1_LATCH</name>
<evidence type="ECO:0000256" key="7">
    <source>
        <dbReference type="ARBA" id="ARBA00023170"/>
    </source>
</evidence>
<dbReference type="GO" id="GO:0005886">
    <property type="term" value="C:plasma membrane"/>
    <property type="evidence" value="ECO:0007669"/>
    <property type="project" value="UniProtKB-SubCell"/>
</dbReference>
<evidence type="ECO:0000256" key="2">
    <source>
        <dbReference type="ARBA" id="ARBA00022448"/>
    </source>
</evidence>
<sequence>HYCDRNVKKNVTCESSIRMDLFLHYSLIPAFFIILMLSFLQKRVNKMKIDERLALFNRRFGIVVPLDFIGTFSNRWSYGFAFGAVAIKVMFLFSEDYLPFSAPTWAKAIVFLVGALEVGLSYFPLFACLSTDFKIVGSLLGFLYSTVWLIVTVWFIAQCPHGEFLFFFFKETSSFYWVQIFEMNRYILCIRQKKWKITINIVIQIKTRRIAEREKAYRLKATKKKPLPPPTEDKSWFQRTVYEWDPNFRFPSRMIGTTIIALICLYIFVLAEYNLVTSYAFAKLRILEKSVEDLVSSSNDTEEYMPALVQLRQLVSVVEDTWLYTTFFASLTSISYVFHILACYRKHIKRLWSGEKSFLPIQRRNPGSAESVAAIARYSGWQIAYILWGYLIVHIVQFLFGLMIAYGFILPIKHNQGLELLKGLGISILTIGLVIGVMILQIVLAATFFLQAKISSEDKQKPLALNNRKAFHNFNYFFFFYNVILGLGTCLFRLICSFVVGSWLVSRIDRTIMQKGYEAVDMGFTTWVGMIFVDHYHSNPVLVSFCYSLLSRNIESSRYRAFRNFWCDFFLADSRVSTKARTRWLLLYTLLNNPRLIILRKRK</sequence>
<dbReference type="EMBL" id="AFYH01093018">
    <property type="status" value="NOT_ANNOTATED_CDS"/>
    <property type="molecule type" value="Genomic_DNA"/>
</dbReference>
<feature type="transmembrane region" description="Helical" evidence="8">
    <location>
        <begin position="259"/>
        <end position="282"/>
    </location>
</feature>
<feature type="transmembrane region" description="Helical" evidence="8">
    <location>
        <begin position="135"/>
        <end position="157"/>
    </location>
</feature>
<dbReference type="EMBL" id="AFYH01093015">
    <property type="status" value="NOT_ANNOTATED_CDS"/>
    <property type="molecule type" value="Genomic_DNA"/>
</dbReference>
<evidence type="ECO:0000256" key="6">
    <source>
        <dbReference type="ARBA" id="ARBA00023136"/>
    </source>
</evidence>
<dbReference type="EMBL" id="AFYH01093019">
    <property type="status" value="NOT_ANNOTATED_CDS"/>
    <property type="molecule type" value="Genomic_DNA"/>
</dbReference>
<evidence type="ECO:0000256" key="3">
    <source>
        <dbReference type="ARBA" id="ARBA00022475"/>
    </source>
</evidence>
<feature type="transmembrane region" description="Helical" evidence="8">
    <location>
        <begin position="322"/>
        <end position="344"/>
    </location>
</feature>
<feature type="transmembrane region" description="Helical" evidence="8">
    <location>
        <begin position="105"/>
        <end position="123"/>
    </location>
</feature>
<reference evidence="9" key="2">
    <citation type="submission" date="2025-08" db="UniProtKB">
        <authorList>
            <consortium name="Ensembl"/>
        </authorList>
    </citation>
    <scope>IDENTIFICATION</scope>
</reference>
<feature type="transmembrane region" description="Helical" evidence="8">
    <location>
        <begin position="21"/>
        <end position="40"/>
    </location>
</feature>
<dbReference type="Pfam" id="PF14752">
    <property type="entry name" value="RBP_receptor"/>
    <property type="match status" value="1"/>
</dbReference>
<keyword evidence="10" id="KW-1185">Reference proteome</keyword>
<feature type="transmembrane region" description="Helical" evidence="8">
    <location>
        <begin position="478"/>
        <end position="504"/>
    </location>
</feature>
<dbReference type="GeneTree" id="ENSGT00940000153246"/>
<organism evidence="9 10">
    <name type="scientific">Latimeria chalumnae</name>
    <name type="common">Coelacanth</name>
    <dbReference type="NCBI Taxonomy" id="7897"/>
    <lineage>
        <taxon>Eukaryota</taxon>
        <taxon>Metazoa</taxon>
        <taxon>Chordata</taxon>
        <taxon>Craniata</taxon>
        <taxon>Vertebrata</taxon>
        <taxon>Euteleostomi</taxon>
        <taxon>Coelacanthiformes</taxon>
        <taxon>Coelacanthidae</taxon>
        <taxon>Latimeria</taxon>
    </lineage>
</organism>